<evidence type="ECO:0000313" key="2">
    <source>
        <dbReference type="EMBL" id="SBT72973.1"/>
    </source>
</evidence>
<gene>
    <name evidence="2" type="primary">PowCR01_000065100</name>
    <name evidence="2" type="ORF">POWCR01_000065100</name>
</gene>
<accession>A0A1C3KGV0</accession>
<protein>
    <submittedName>
        <fullName evidence="2">Uncharacterized protein</fullName>
    </submittedName>
</protein>
<proteinExistence type="predicted"/>
<sequence length="84" mass="9682">MHVHIRSGENDLMHNFEKEWKYSDIPSRRSNGKSIIKNDHNLHRNDNAGNSAKVGSILESTKKERKGNNFTKKISVLKMMDCTL</sequence>
<dbReference type="VEuPathDB" id="PlasmoDB:POWCR01_000065100"/>
<name>A0A1C3KGV0_PLAOA</name>
<organism evidence="2 3">
    <name type="scientific">Plasmodium ovale</name>
    <name type="common">malaria parasite P. ovale</name>
    <dbReference type="NCBI Taxonomy" id="36330"/>
    <lineage>
        <taxon>Eukaryota</taxon>
        <taxon>Sar</taxon>
        <taxon>Alveolata</taxon>
        <taxon>Apicomplexa</taxon>
        <taxon>Aconoidasida</taxon>
        <taxon>Haemosporida</taxon>
        <taxon>Plasmodiidae</taxon>
        <taxon>Plasmodium</taxon>
        <taxon>Plasmodium (Plasmodium)</taxon>
    </lineage>
</organism>
<feature type="compositionally biased region" description="Basic and acidic residues" evidence="1">
    <location>
        <begin position="36"/>
        <end position="46"/>
    </location>
</feature>
<dbReference type="AlphaFoldDB" id="A0A1C3KGV0"/>
<dbReference type="EMBL" id="FLRJ01000196">
    <property type="protein sequence ID" value="SBT72973.1"/>
    <property type="molecule type" value="Genomic_DNA"/>
</dbReference>
<evidence type="ECO:0000313" key="3">
    <source>
        <dbReference type="Proteomes" id="UP000243200"/>
    </source>
</evidence>
<dbReference type="Proteomes" id="UP000243200">
    <property type="component" value="Unassembled WGS sequence"/>
</dbReference>
<reference evidence="2 3" key="1">
    <citation type="submission" date="2016-06" db="EMBL/GenBank/DDBJ databases">
        <authorList>
            <consortium name="Pathogen Informatics"/>
        </authorList>
    </citation>
    <scope>NUCLEOTIDE SEQUENCE [LARGE SCALE GENOMIC DNA]</scope>
</reference>
<feature type="region of interest" description="Disordered" evidence="1">
    <location>
        <begin position="27"/>
        <end position="56"/>
    </location>
</feature>
<evidence type="ECO:0000256" key="1">
    <source>
        <dbReference type="SAM" id="MobiDB-lite"/>
    </source>
</evidence>